<dbReference type="Pfam" id="PF01429">
    <property type="entry name" value="MBD"/>
    <property type="match status" value="1"/>
</dbReference>
<dbReference type="RefSeq" id="XP_022251719.1">
    <property type="nucleotide sequence ID" value="XM_022396011.1"/>
</dbReference>
<evidence type="ECO:0000313" key="3">
    <source>
        <dbReference type="RefSeq" id="XP_013783655.1"/>
    </source>
</evidence>
<evidence type="ECO:0000313" key="2">
    <source>
        <dbReference type="Proteomes" id="UP000694941"/>
    </source>
</evidence>
<accession>A0ABM1BK92</accession>
<protein>
    <submittedName>
        <fullName evidence="3 4">Uncharacterized protein LOC106467821</fullName>
    </submittedName>
</protein>
<name>A0ABM1BK92_LIMPO</name>
<sequence length="289" mass="32521">MEVHSLEKLVSFNSSVVQEGECFVASLEVSRDVVQDVGATMEVVNLISDERAEVPTTCGPNKSDYNLEENVIITPGVWDDVEQLVKKACSDFQDVPGPTDSQLLVSNSCNDVKKDLHFTENQNLTPKEYAYVFKSSEGEKSRQAANVKKASKGNFEKTKIRRTRQLIDVEACRKPFELGWKREIVYRSSTENNINRKSTRLIDVYYLTPSGQRLRSMREVYNYISAHPQFGITIDCFTFANISISHTPYEIQRHAYSGRRGSSLSPAGQSVRTLSLGVGDSVYKEEPLS</sequence>
<dbReference type="InterPro" id="IPR001739">
    <property type="entry name" value="Methyl_CpG_DNA-bd"/>
</dbReference>
<dbReference type="RefSeq" id="XP_013783655.1">
    <property type="nucleotide sequence ID" value="XM_013928201.2"/>
</dbReference>
<dbReference type="PROSITE" id="PS50982">
    <property type="entry name" value="MBD"/>
    <property type="match status" value="1"/>
</dbReference>
<keyword evidence="2" id="KW-1185">Reference proteome</keyword>
<feature type="domain" description="MBD" evidence="1">
    <location>
        <begin position="166"/>
        <end position="244"/>
    </location>
</feature>
<reference evidence="3 4" key="1">
    <citation type="submission" date="2025-05" db="UniProtKB">
        <authorList>
            <consortium name="RefSeq"/>
        </authorList>
    </citation>
    <scope>IDENTIFICATION</scope>
    <source>
        <tissue evidence="3 4">Muscle</tissue>
    </source>
</reference>
<dbReference type="SUPFAM" id="SSF54171">
    <property type="entry name" value="DNA-binding domain"/>
    <property type="match status" value="1"/>
</dbReference>
<dbReference type="Proteomes" id="UP000694941">
    <property type="component" value="Unplaced"/>
</dbReference>
<gene>
    <name evidence="3 4" type="primary">LOC106467821</name>
</gene>
<dbReference type="InterPro" id="IPR016177">
    <property type="entry name" value="DNA-bd_dom_sf"/>
</dbReference>
<evidence type="ECO:0000259" key="1">
    <source>
        <dbReference type="PROSITE" id="PS50982"/>
    </source>
</evidence>
<dbReference type="Gene3D" id="3.30.890.10">
    <property type="entry name" value="Methyl-cpg-binding Protein 2, Chain A"/>
    <property type="match status" value="1"/>
</dbReference>
<proteinExistence type="predicted"/>
<dbReference type="CDD" id="cd00122">
    <property type="entry name" value="MBD"/>
    <property type="match status" value="1"/>
</dbReference>
<organism evidence="2 3">
    <name type="scientific">Limulus polyphemus</name>
    <name type="common">Atlantic horseshoe crab</name>
    <dbReference type="NCBI Taxonomy" id="6850"/>
    <lineage>
        <taxon>Eukaryota</taxon>
        <taxon>Metazoa</taxon>
        <taxon>Ecdysozoa</taxon>
        <taxon>Arthropoda</taxon>
        <taxon>Chelicerata</taxon>
        <taxon>Merostomata</taxon>
        <taxon>Xiphosura</taxon>
        <taxon>Limulidae</taxon>
        <taxon>Limulus</taxon>
    </lineage>
</organism>
<dbReference type="SMART" id="SM00391">
    <property type="entry name" value="MBD"/>
    <property type="match status" value="1"/>
</dbReference>
<evidence type="ECO:0000313" key="4">
    <source>
        <dbReference type="RefSeq" id="XP_022251719.1"/>
    </source>
</evidence>
<dbReference type="GeneID" id="106467821"/>